<reference evidence="2" key="1">
    <citation type="submission" date="2012-04" db="EMBL/GenBank/DDBJ databases">
        <title>The Genome Sequence of Loa loa.</title>
        <authorList>
            <consortium name="The Broad Institute Genome Sequencing Platform"/>
            <consortium name="Broad Institute Genome Sequencing Center for Infectious Disease"/>
            <person name="Nutman T.B."/>
            <person name="Fink D.L."/>
            <person name="Russ C."/>
            <person name="Young S."/>
            <person name="Zeng Q."/>
            <person name="Gargeya S."/>
            <person name="Alvarado L."/>
            <person name="Berlin A."/>
            <person name="Chapman S.B."/>
            <person name="Chen Z."/>
            <person name="Freedman E."/>
            <person name="Gellesch M."/>
            <person name="Goldberg J."/>
            <person name="Griggs A."/>
            <person name="Gujja S."/>
            <person name="Heilman E.R."/>
            <person name="Heiman D."/>
            <person name="Howarth C."/>
            <person name="Mehta T."/>
            <person name="Neiman D."/>
            <person name="Pearson M."/>
            <person name="Roberts A."/>
            <person name="Saif S."/>
            <person name="Shea T."/>
            <person name="Shenoy N."/>
            <person name="Sisk P."/>
            <person name="Stolte C."/>
            <person name="Sykes S."/>
            <person name="White J."/>
            <person name="Yandava C."/>
            <person name="Haas B."/>
            <person name="Henn M.R."/>
            <person name="Nusbaum C."/>
            <person name="Birren B."/>
        </authorList>
    </citation>
    <scope>NUCLEOTIDE SEQUENCE [LARGE SCALE GENOMIC DNA]</scope>
</reference>
<dbReference type="GeneID" id="9947086"/>
<dbReference type="AlphaFoldDB" id="A0A1S0TSQ3"/>
<feature type="region of interest" description="Disordered" evidence="1">
    <location>
        <begin position="1"/>
        <end position="23"/>
    </location>
</feature>
<proteinExistence type="predicted"/>
<protein>
    <submittedName>
        <fullName evidence="2">Uncharacterized protein</fullName>
    </submittedName>
</protein>
<evidence type="ECO:0000256" key="1">
    <source>
        <dbReference type="SAM" id="MobiDB-lite"/>
    </source>
</evidence>
<dbReference type="EMBL" id="JH712067">
    <property type="protein sequence ID" value="EFO18849.1"/>
    <property type="molecule type" value="Genomic_DNA"/>
</dbReference>
<dbReference type="KEGG" id="loa:LOAG_09648"/>
<feature type="compositionally biased region" description="Acidic residues" evidence="1">
    <location>
        <begin position="1"/>
        <end position="11"/>
    </location>
</feature>
<dbReference type="InParanoid" id="A0A1S0TSQ3"/>
<dbReference type="CTD" id="9947086"/>
<accession>A0A1S0TSQ3</accession>
<dbReference type="RefSeq" id="XP_003145223.1">
    <property type="nucleotide sequence ID" value="XM_003145175.1"/>
</dbReference>
<evidence type="ECO:0000313" key="2">
    <source>
        <dbReference type="EMBL" id="EFO18849.1"/>
    </source>
</evidence>
<sequence>MSDNEMEEGQEEENKGNSFANSPKWEQPLSIKIESKYIYPSQSIKKMKLLLSFLPSLASSTLSTTIRSKILTSGSITTSIIPHHESIQTHNASEVNYFY</sequence>
<organism evidence="2">
    <name type="scientific">Loa loa</name>
    <name type="common">Eye worm</name>
    <name type="synonym">Filaria loa</name>
    <dbReference type="NCBI Taxonomy" id="7209"/>
    <lineage>
        <taxon>Eukaryota</taxon>
        <taxon>Metazoa</taxon>
        <taxon>Ecdysozoa</taxon>
        <taxon>Nematoda</taxon>
        <taxon>Chromadorea</taxon>
        <taxon>Rhabditida</taxon>
        <taxon>Spirurina</taxon>
        <taxon>Spiruromorpha</taxon>
        <taxon>Filarioidea</taxon>
        <taxon>Onchocercidae</taxon>
        <taxon>Loa</taxon>
    </lineage>
</organism>
<gene>
    <name evidence="2" type="ORF">LOAG_09648</name>
</gene>
<name>A0A1S0TSQ3_LOALO</name>